<keyword evidence="1" id="KW-1133">Transmembrane helix</keyword>
<evidence type="ECO:0000313" key="3">
    <source>
        <dbReference type="EMBL" id="QHU31654.1"/>
    </source>
</evidence>
<keyword evidence="1" id="KW-0472">Membrane</keyword>
<proteinExistence type="predicted"/>
<reference evidence="3" key="1">
    <citation type="journal article" date="2020" name="Nature">
        <title>Giant virus diversity and host interactions through global metagenomics.</title>
        <authorList>
            <person name="Schulz F."/>
            <person name="Roux S."/>
            <person name="Paez-Espino D."/>
            <person name="Jungbluth S."/>
            <person name="Walsh D.A."/>
            <person name="Denef V.J."/>
            <person name="McMahon K.D."/>
            <person name="Konstantinidis K.T."/>
            <person name="Eloe-Fadrosh E.A."/>
            <person name="Kyrpides N.C."/>
            <person name="Woyke T."/>
        </authorList>
    </citation>
    <scope>NUCLEOTIDE SEQUENCE</scope>
    <source>
        <strain evidence="3">GVMAG-M-3300027963-41</strain>
    </source>
</reference>
<feature type="domain" description="Glycosyl transferase family 25" evidence="2">
    <location>
        <begin position="37"/>
        <end position="149"/>
    </location>
</feature>
<dbReference type="EMBL" id="MN740532">
    <property type="protein sequence ID" value="QHU31654.1"/>
    <property type="molecule type" value="Genomic_DNA"/>
</dbReference>
<organism evidence="3">
    <name type="scientific">viral metagenome</name>
    <dbReference type="NCBI Taxonomy" id="1070528"/>
    <lineage>
        <taxon>unclassified sequences</taxon>
        <taxon>metagenomes</taxon>
        <taxon>organismal metagenomes</taxon>
    </lineage>
</organism>
<dbReference type="CDD" id="cd06532">
    <property type="entry name" value="Glyco_transf_25"/>
    <property type="match status" value="1"/>
</dbReference>
<accession>A0A6C0LQ00</accession>
<sequence>MKPQKLANFILFIVVLGFVGVVLYRMLTPYSSAHIDDIWVINLDKDTERWNHMRDITTRLGDIVHRFSAMDGRTITDREQVHPEGVGYYFTLVRGKHDDIVNKGVVGCWLSHKRLLTHLATLDHQHDYGHLILEDDVQLPADFLSGHDAWTHISKNIPGDWDMVYLGMGGNVQGTPIADNIIKLLPNKKEQYGTYAYLVKHGSIKTKFLPALRFMTDAIDEQYNTLFGDINAYCIRPCIIDVHSETSDKSSINIIN</sequence>
<name>A0A6C0LQ00_9ZZZZ</name>
<protein>
    <recommendedName>
        <fullName evidence="2">Glycosyl transferase family 25 domain-containing protein</fullName>
    </recommendedName>
</protein>
<feature type="transmembrane region" description="Helical" evidence="1">
    <location>
        <begin position="6"/>
        <end position="24"/>
    </location>
</feature>
<evidence type="ECO:0000256" key="1">
    <source>
        <dbReference type="SAM" id="Phobius"/>
    </source>
</evidence>
<dbReference type="InterPro" id="IPR002654">
    <property type="entry name" value="Glyco_trans_25"/>
</dbReference>
<evidence type="ECO:0000259" key="2">
    <source>
        <dbReference type="Pfam" id="PF01755"/>
    </source>
</evidence>
<dbReference type="Pfam" id="PF01755">
    <property type="entry name" value="Glyco_transf_25"/>
    <property type="match status" value="1"/>
</dbReference>
<keyword evidence="1" id="KW-0812">Transmembrane</keyword>
<dbReference type="AlphaFoldDB" id="A0A6C0LQ00"/>